<name>A0ACC0N2R9_RHOML</name>
<evidence type="ECO:0000313" key="1">
    <source>
        <dbReference type="EMBL" id="KAI8547119.1"/>
    </source>
</evidence>
<accession>A0ACC0N2R9</accession>
<gene>
    <name evidence="1" type="ORF">RHMOL_Rhmol07G0170000</name>
</gene>
<keyword evidence="2" id="KW-1185">Reference proteome</keyword>
<proteinExistence type="predicted"/>
<dbReference type="EMBL" id="CM046394">
    <property type="protein sequence ID" value="KAI8547119.1"/>
    <property type="molecule type" value="Genomic_DNA"/>
</dbReference>
<evidence type="ECO:0000313" key="2">
    <source>
        <dbReference type="Proteomes" id="UP001062846"/>
    </source>
</evidence>
<sequence length="288" mass="31721">MVLQEWHSEMDFEKEGLNKLPLWIQLYNVPLQYWTEAGLSYLASAVGKPLYADAMTESTSQISYAKICVEVDAQSPLPHSIDLVTSTRRMVKVGIKYPWRPLRCASCNIFGHSECNKLVKPPIQLEATRTAPDFIQNKVWVVKGNRSESDPNTFLDTSGDRVVPKESVVNVPCSNQFLSLQTNDDATESEKEMASSPCGDANKPTSTAPSVVAAGTNAASLTLSEPRPCINQEGSTTFDFLPDLDVSLQDPDVVFQALSVLEGESSKKACEGENLGVGKRHKKTKHKW</sequence>
<protein>
    <submittedName>
        <fullName evidence="1">Uncharacterized protein</fullName>
    </submittedName>
</protein>
<organism evidence="1 2">
    <name type="scientific">Rhododendron molle</name>
    <name type="common">Chinese azalea</name>
    <name type="synonym">Azalea mollis</name>
    <dbReference type="NCBI Taxonomy" id="49168"/>
    <lineage>
        <taxon>Eukaryota</taxon>
        <taxon>Viridiplantae</taxon>
        <taxon>Streptophyta</taxon>
        <taxon>Embryophyta</taxon>
        <taxon>Tracheophyta</taxon>
        <taxon>Spermatophyta</taxon>
        <taxon>Magnoliopsida</taxon>
        <taxon>eudicotyledons</taxon>
        <taxon>Gunneridae</taxon>
        <taxon>Pentapetalae</taxon>
        <taxon>asterids</taxon>
        <taxon>Ericales</taxon>
        <taxon>Ericaceae</taxon>
        <taxon>Ericoideae</taxon>
        <taxon>Rhodoreae</taxon>
        <taxon>Rhododendron</taxon>
    </lineage>
</organism>
<comment type="caution">
    <text evidence="1">The sequence shown here is derived from an EMBL/GenBank/DDBJ whole genome shotgun (WGS) entry which is preliminary data.</text>
</comment>
<dbReference type="Proteomes" id="UP001062846">
    <property type="component" value="Chromosome 7"/>
</dbReference>
<reference evidence="1" key="1">
    <citation type="submission" date="2022-02" db="EMBL/GenBank/DDBJ databases">
        <title>Plant Genome Project.</title>
        <authorList>
            <person name="Zhang R.-G."/>
        </authorList>
    </citation>
    <scope>NUCLEOTIDE SEQUENCE</scope>
    <source>
        <strain evidence="1">AT1</strain>
    </source>
</reference>